<dbReference type="InterPro" id="IPR011701">
    <property type="entry name" value="MFS"/>
</dbReference>
<feature type="transmembrane region" description="Helical" evidence="6">
    <location>
        <begin position="198"/>
        <end position="221"/>
    </location>
</feature>
<keyword evidence="5 6" id="KW-0472">Membrane</keyword>
<evidence type="ECO:0000313" key="9">
    <source>
        <dbReference type="Proteomes" id="UP001597343"/>
    </source>
</evidence>
<reference evidence="9" key="1">
    <citation type="journal article" date="2019" name="Int. J. Syst. Evol. Microbiol.">
        <title>The Global Catalogue of Microorganisms (GCM) 10K type strain sequencing project: providing services to taxonomists for standard genome sequencing and annotation.</title>
        <authorList>
            <consortium name="The Broad Institute Genomics Platform"/>
            <consortium name="The Broad Institute Genome Sequencing Center for Infectious Disease"/>
            <person name="Wu L."/>
            <person name="Ma J."/>
        </authorList>
    </citation>
    <scope>NUCLEOTIDE SEQUENCE [LARGE SCALE GENOMIC DNA]</scope>
    <source>
        <strain evidence="9">CGMCC 1.13574</strain>
    </source>
</reference>
<accession>A0ABW5A0G3</accession>
<keyword evidence="2" id="KW-0813">Transport</keyword>
<dbReference type="RefSeq" id="WP_386048451.1">
    <property type="nucleotide sequence ID" value="NZ_JBHUIO010000011.1"/>
</dbReference>
<comment type="subcellular location">
    <subcellularLocation>
        <location evidence="1">Cell membrane</location>
        <topology evidence="1">Multi-pass membrane protein</topology>
    </subcellularLocation>
</comment>
<proteinExistence type="predicted"/>
<evidence type="ECO:0000256" key="1">
    <source>
        <dbReference type="ARBA" id="ARBA00004651"/>
    </source>
</evidence>
<gene>
    <name evidence="8" type="ORF">ACFSOY_16400</name>
</gene>
<keyword evidence="3 6" id="KW-0812">Transmembrane</keyword>
<dbReference type="SUPFAM" id="SSF103473">
    <property type="entry name" value="MFS general substrate transporter"/>
    <property type="match status" value="1"/>
</dbReference>
<evidence type="ECO:0000256" key="3">
    <source>
        <dbReference type="ARBA" id="ARBA00022692"/>
    </source>
</evidence>
<dbReference type="InterPro" id="IPR036259">
    <property type="entry name" value="MFS_trans_sf"/>
</dbReference>
<feature type="domain" description="Major facilitator superfamily (MFS) profile" evidence="7">
    <location>
        <begin position="5"/>
        <end position="380"/>
    </location>
</feature>
<feature type="transmembrane region" description="Helical" evidence="6">
    <location>
        <begin position="130"/>
        <end position="153"/>
    </location>
</feature>
<feature type="transmembrane region" description="Helical" evidence="6">
    <location>
        <begin position="100"/>
        <end position="118"/>
    </location>
</feature>
<protein>
    <submittedName>
        <fullName evidence="8">MFS transporter</fullName>
    </submittedName>
</protein>
<evidence type="ECO:0000256" key="4">
    <source>
        <dbReference type="ARBA" id="ARBA00022989"/>
    </source>
</evidence>
<organism evidence="8 9">
    <name type="scientific">Tumebacillus lipolyticus</name>
    <dbReference type="NCBI Taxonomy" id="1280370"/>
    <lineage>
        <taxon>Bacteria</taxon>
        <taxon>Bacillati</taxon>
        <taxon>Bacillota</taxon>
        <taxon>Bacilli</taxon>
        <taxon>Bacillales</taxon>
        <taxon>Alicyclobacillaceae</taxon>
        <taxon>Tumebacillus</taxon>
    </lineage>
</organism>
<feature type="transmembrane region" description="Helical" evidence="6">
    <location>
        <begin position="71"/>
        <end position="88"/>
    </location>
</feature>
<dbReference type="Proteomes" id="UP001597343">
    <property type="component" value="Unassembled WGS sequence"/>
</dbReference>
<dbReference type="PROSITE" id="PS50850">
    <property type="entry name" value="MFS"/>
    <property type="match status" value="1"/>
</dbReference>
<comment type="caution">
    <text evidence="8">The sequence shown here is derived from an EMBL/GenBank/DDBJ whole genome shotgun (WGS) entry which is preliminary data.</text>
</comment>
<dbReference type="PRINTS" id="PR01035">
    <property type="entry name" value="TCRTETA"/>
</dbReference>
<dbReference type="PANTHER" id="PTHR23504:SF15">
    <property type="entry name" value="MAJOR FACILITATOR SUPERFAMILY (MFS) PROFILE DOMAIN-CONTAINING PROTEIN"/>
    <property type="match status" value="1"/>
</dbReference>
<evidence type="ECO:0000256" key="5">
    <source>
        <dbReference type="ARBA" id="ARBA00023136"/>
    </source>
</evidence>
<feature type="transmembrane region" description="Helical" evidence="6">
    <location>
        <begin position="159"/>
        <end position="178"/>
    </location>
</feature>
<feature type="transmembrane region" description="Helical" evidence="6">
    <location>
        <begin position="241"/>
        <end position="264"/>
    </location>
</feature>
<feature type="transmembrane region" description="Helical" evidence="6">
    <location>
        <begin position="7"/>
        <end position="27"/>
    </location>
</feature>
<dbReference type="PANTHER" id="PTHR23504">
    <property type="entry name" value="MAJOR FACILITATOR SUPERFAMILY DOMAIN-CONTAINING PROTEIN 10"/>
    <property type="match status" value="1"/>
</dbReference>
<sequence length="388" mass="41093">MNKKALGILFAVMFLVMLGFGIIIPVMPFFAEQLGATPFQLGLLMASYSVMQFLFAPFWGGISDRIGRKPVIMIGISGLSLSFFLFAFSDQLWMLFASRILAGFLSSANMPTVMAYVADITSPENRGKGMGMIGAAVGLGFIFGPAIGGVFSAESYSTPFLIAGIVSAITFLFVAFVLKESLPPERRLKKGGAQESRWSAFSGSLSILYVLMFFVSFSLAALEGTFAYYAAEKAGLDTVHLGYIFMIMGLAGAFVQGGLVGRLIKKRGESLVIQLGLVVSAVGFGLILLTDSFWTAALFLSVFGIGNGLIRPAVSALISKRTKVGQGAATGLLSSFESLGRIVGPPLGGAVFALSINFPYLGGILLTIIAFVLYRIYVGRAGDAKPAA</sequence>
<feature type="transmembrane region" description="Helical" evidence="6">
    <location>
        <begin position="39"/>
        <end position="59"/>
    </location>
</feature>
<evidence type="ECO:0000313" key="8">
    <source>
        <dbReference type="EMBL" id="MFD2171543.1"/>
    </source>
</evidence>
<dbReference type="Gene3D" id="1.20.1250.20">
    <property type="entry name" value="MFS general substrate transporter like domains"/>
    <property type="match status" value="1"/>
</dbReference>
<dbReference type="InterPro" id="IPR020846">
    <property type="entry name" value="MFS_dom"/>
</dbReference>
<feature type="transmembrane region" description="Helical" evidence="6">
    <location>
        <begin position="360"/>
        <end position="378"/>
    </location>
</feature>
<keyword evidence="4 6" id="KW-1133">Transmembrane helix</keyword>
<dbReference type="EMBL" id="JBHUIO010000011">
    <property type="protein sequence ID" value="MFD2171543.1"/>
    <property type="molecule type" value="Genomic_DNA"/>
</dbReference>
<name>A0ABW5A0G3_9BACL</name>
<evidence type="ECO:0000256" key="2">
    <source>
        <dbReference type="ARBA" id="ARBA00022448"/>
    </source>
</evidence>
<feature type="transmembrane region" description="Helical" evidence="6">
    <location>
        <begin position="271"/>
        <end position="290"/>
    </location>
</feature>
<evidence type="ECO:0000256" key="6">
    <source>
        <dbReference type="SAM" id="Phobius"/>
    </source>
</evidence>
<keyword evidence="9" id="KW-1185">Reference proteome</keyword>
<dbReference type="Pfam" id="PF07690">
    <property type="entry name" value="MFS_1"/>
    <property type="match status" value="1"/>
</dbReference>
<dbReference type="InterPro" id="IPR001958">
    <property type="entry name" value="Tet-R_TetA/multi-R_MdtG-like"/>
</dbReference>
<feature type="transmembrane region" description="Helical" evidence="6">
    <location>
        <begin position="296"/>
        <end position="318"/>
    </location>
</feature>
<evidence type="ECO:0000259" key="7">
    <source>
        <dbReference type="PROSITE" id="PS50850"/>
    </source>
</evidence>